<keyword evidence="1" id="KW-0812">Transmembrane</keyword>
<evidence type="ECO:0000256" key="1">
    <source>
        <dbReference type="SAM" id="Phobius"/>
    </source>
</evidence>
<comment type="caution">
    <text evidence="2">The sequence shown here is derived from an EMBL/GenBank/DDBJ whole genome shotgun (WGS) entry which is preliminary data.</text>
</comment>
<keyword evidence="1" id="KW-0472">Membrane</keyword>
<reference evidence="2" key="2">
    <citation type="journal article" date="2023" name="IMA Fungus">
        <title>Comparative genomic study of the Penicillium genus elucidates a diverse pangenome and 15 lateral gene transfer events.</title>
        <authorList>
            <person name="Petersen C."/>
            <person name="Sorensen T."/>
            <person name="Nielsen M.R."/>
            <person name="Sondergaard T.E."/>
            <person name="Sorensen J.L."/>
            <person name="Fitzpatrick D.A."/>
            <person name="Frisvad J.C."/>
            <person name="Nielsen K.L."/>
        </authorList>
    </citation>
    <scope>NUCLEOTIDE SEQUENCE</scope>
    <source>
        <strain evidence="2">IBT 20477</strain>
    </source>
</reference>
<name>A0A9W9MLK1_9EURO</name>
<dbReference type="EMBL" id="JAPQKQ010000003">
    <property type="protein sequence ID" value="KAJ5203440.1"/>
    <property type="molecule type" value="Genomic_DNA"/>
</dbReference>
<dbReference type="AlphaFoldDB" id="A0A9W9MLK1"/>
<evidence type="ECO:0000313" key="2">
    <source>
        <dbReference type="EMBL" id="KAJ5203440.1"/>
    </source>
</evidence>
<reference evidence="2" key="1">
    <citation type="submission" date="2022-11" db="EMBL/GenBank/DDBJ databases">
        <authorList>
            <person name="Petersen C."/>
        </authorList>
    </citation>
    <scope>NUCLEOTIDE SEQUENCE</scope>
    <source>
        <strain evidence="2">IBT 20477</strain>
    </source>
</reference>
<keyword evidence="1" id="KW-1133">Transmembrane helix</keyword>
<proteinExistence type="predicted"/>
<organism evidence="2 3">
    <name type="scientific">Penicillium cf. viridicatum</name>
    <dbReference type="NCBI Taxonomy" id="2972119"/>
    <lineage>
        <taxon>Eukaryota</taxon>
        <taxon>Fungi</taxon>
        <taxon>Dikarya</taxon>
        <taxon>Ascomycota</taxon>
        <taxon>Pezizomycotina</taxon>
        <taxon>Eurotiomycetes</taxon>
        <taxon>Eurotiomycetidae</taxon>
        <taxon>Eurotiales</taxon>
        <taxon>Aspergillaceae</taxon>
        <taxon>Penicillium</taxon>
    </lineage>
</organism>
<dbReference type="OrthoDB" id="5381672at2759"/>
<protein>
    <submittedName>
        <fullName evidence="2">Uncharacterized protein</fullName>
    </submittedName>
</protein>
<sequence length="207" mass="22823">MVKPSLDYVSSKGPLALITLALFGQKSTLDPSLYHPLEAMWIRYFTDPNRGIPALSQAAFLTNHALFYAAGIALTDLGDQLIVNYQPSFELMKPDISVAAMVGLSVLISVYLFMLIGLCVANLTQVPWTVSVNSHSIMKITAALALYSTFLKNDEEQLMSKNDDILDFLPVHIGDVEPDAKVGRLAVGAEAPLKMRRRYWKDDGFGK</sequence>
<feature type="transmembrane region" description="Helical" evidence="1">
    <location>
        <begin position="96"/>
        <end position="123"/>
    </location>
</feature>
<keyword evidence="3" id="KW-1185">Reference proteome</keyword>
<accession>A0A9W9MLK1</accession>
<evidence type="ECO:0000313" key="3">
    <source>
        <dbReference type="Proteomes" id="UP001150942"/>
    </source>
</evidence>
<gene>
    <name evidence="2" type="ORF">N7449_005519</name>
</gene>
<dbReference type="Proteomes" id="UP001150942">
    <property type="component" value="Unassembled WGS sequence"/>
</dbReference>